<dbReference type="PANTHER" id="PTHR31225:SF93">
    <property type="entry name" value="ALPHA-HUMULENE_(-)-(E)-BETA-CARYOPHYLLENE SYNTHASE"/>
    <property type="match status" value="1"/>
</dbReference>
<dbReference type="InterPro" id="IPR044814">
    <property type="entry name" value="Terpene_cyclase_plant_C1"/>
</dbReference>
<dbReference type="EMBL" id="JAKUCV010007587">
    <property type="protein sequence ID" value="KAJ4822726.1"/>
    <property type="molecule type" value="Genomic_DNA"/>
</dbReference>
<comment type="cofactor">
    <cofactor evidence="1">
        <name>Mg(2+)</name>
        <dbReference type="ChEBI" id="CHEBI:18420"/>
    </cofactor>
</comment>
<dbReference type="Gene3D" id="1.50.10.130">
    <property type="entry name" value="Terpene synthase, N-terminal domain"/>
    <property type="match status" value="1"/>
</dbReference>
<dbReference type="SUPFAM" id="SSF48576">
    <property type="entry name" value="Terpenoid synthases"/>
    <property type="match status" value="1"/>
</dbReference>
<feature type="non-terminal residue" evidence="7">
    <location>
        <position position="551"/>
    </location>
</feature>
<keyword evidence="2" id="KW-0479">Metal-binding</keyword>
<proteinExistence type="predicted"/>
<evidence type="ECO:0000313" key="8">
    <source>
        <dbReference type="Proteomes" id="UP001141552"/>
    </source>
</evidence>
<dbReference type="GO" id="GO:0010333">
    <property type="term" value="F:terpene synthase activity"/>
    <property type="evidence" value="ECO:0007669"/>
    <property type="project" value="InterPro"/>
</dbReference>
<feature type="domain" description="Terpene synthase N-terminal" evidence="5">
    <location>
        <begin position="27"/>
        <end position="196"/>
    </location>
</feature>
<reference evidence="7" key="1">
    <citation type="submission" date="2022-02" db="EMBL/GenBank/DDBJ databases">
        <authorList>
            <person name="Henning P.M."/>
            <person name="McCubbin A.G."/>
            <person name="Shore J.S."/>
        </authorList>
    </citation>
    <scope>NUCLEOTIDE SEQUENCE</scope>
    <source>
        <strain evidence="7">F60SS</strain>
        <tissue evidence="7">Leaves</tissue>
    </source>
</reference>
<dbReference type="OrthoDB" id="1877784at2759"/>
<dbReference type="InterPro" id="IPR008930">
    <property type="entry name" value="Terpenoid_cyclase/PrenylTrfase"/>
</dbReference>
<evidence type="ECO:0000259" key="6">
    <source>
        <dbReference type="Pfam" id="PF03936"/>
    </source>
</evidence>
<evidence type="ECO:0000256" key="3">
    <source>
        <dbReference type="ARBA" id="ARBA00022842"/>
    </source>
</evidence>
<evidence type="ECO:0000259" key="5">
    <source>
        <dbReference type="Pfam" id="PF01397"/>
    </source>
</evidence>
<reference evidence="7" key="2">
    <citation type="journal article" date="2023" name="Plants (Basel)">
        <title>Annotation of the Turnera subulata (Passifloraceae) Draft Genome Reveals the S-Locus Evolved after the Divergence of Turneroideae from Passifloroideae in a Stepwise Manner.</title>
        <authorList>
            <person name="Henning P.M."/>
            <person name="Roalson E.H."/>
            <person name="Mir W."/>
            <person name="McCubbin A.G."/>
            <person name="Shore J.S."/>
        </authorList>
    </citation>
    <scope>NUCLEOTIDE SEQUENCE</scope>
    <source>
        <strain evidence="7">F60SS</strain>
    </source>
</reference>
<dbReference type="InterPro" id="IPR001906">
    <property type="entry name" value="Terpene_synth_N"/>
</dbReference>
<keyword evidence="3" id="KW-0460">Magnesium</keyword>
<organism evidence="7 8">
    <name type="scientific">Turnera subulata</name>
    <dbReference type="NCBI Taxonomy" id="218843"/>
    <lineage>
        <taxon>Eukaryota</taxon>
        <taxon>Viridiplantae</taxon>
        <taxon>Streptophyta</taxon>
        <taxon>Embryophyta</taxon>
        <taxon>Tracheophyta</taxon>
        <taxon>Spermatophyta</taxon>
        <taxon>Magnoliopsida</taxon>
        <taxon>eudicotyledons</taxon>
        <taxon>Gunneridae</taxon>
        <taxon>Pentapetalae</taxon>
        <taxon>rosids</taxon>
        <taxon>fabids</taxon>
        <taxon>Malpighiales</taxon>
        <taxon>Passifloraceae</taxon>
        <taxon>Turnera</taxon>
    </lineage>
</organism>
<dbReference type="InterPro" id="IPR034741">
    <property type="entry name" value="Terpene_cyclase-like_1_C"/>
</dbReference>
<evidence type="ECO:0000256" key="4">
    <source>
        <dbReference type="ARBA" id="ARBA00023239"/>
    </source>
</evidence>
<dbReference type="InterPro" id="IPR008949">
    <property type="entry name" value="Isoprenoid_synthase_dom_sf"/>
</dbReference>
<dbReference type="SFLD" id="SFLDG01019">
    <property type="entry name" value="Terpene_Cyclase_Like_1_C_Termi"/>
    <property type="match status" value="1"/>
</dbReference>
<name>A0A9Q0F338_9ROSI</name>
<dbReference type="CDD" id="cd00684">
    <property type="entry name" value="Terpene_cyclase_plant_C1"/>
    <property type="match status" value="1"/>
</dbReference>
<accession>A0A9Q0F338</accession>
<dbReference type="Pfam" id="PF01397">
    <property type="entry name" value="Terpene_synth"/>
    <property type="match status" value="1"/>
</dbReference>
<comment type="caution">
    <text evidence="7">The sequence shown here is derived from an EMBL/GenBank/DDBJ whole genome shotgun (WGS) entry which is preliminary data.</text>
</comment>
<protein>
    <recommendedName>
        <fullName evidence="9">Terpene synthase</fullName>
    </recommendedName>
</protein>
<evidence type="ECO:0000313" key="7">
    <source>
        <dbReference type="EMBL" id="KAJ4822726.1"/>
    </source>
</evidence>
<dbReference type="Gene3D" id="1.10.600.10">
    <property type="entry name" value="Farnesyl Diphosphate Synthase"/>
    <property type="match status" value="1"/>
</dbReference>
<dbReference type="GO" id="GO:0016102">
    <property type="term" value="P:diterpenoid biosynthetic process"/>
    <property type="evidence" value="ECO:0007669"/>
    <property type="project" value="InterPro"/>
</dbReference>
<keyword evidence="4" id="KW-0456">Lyase</keyword>
<sequence length="551" mass="63958">THPIPATESEIKDEIKRPLPNFPPSIWGSIFTSFSFPEQEFQFYTSQIQQLKEEVKRMLIDSTTDLLKNIDFIDLLCRLGVSYHFENEIEMQLKNIFYAGTHQNDYDHDHLYTTSLLFRVLRQHGYKFKEKVDGEFKRSIVNDLKGILSLYEASHLSVPGEDILDEALVFAREILEKYLASMQLSPHVERHIKNTLIRPFQKGLPRIEARQYISFYEEEESVNGTLLEFAKLDFNRVQLLHKQELSILSRWWRDSNITKQLPYVRERIVESYFWANAFLSEPQYELSRFMISKYLPVVTVVDDTYDSYATLEELIHFTGAMERCDIHATDQLPADYMKFLYKVLINLFNETAWEMTKRGRSYSANSVKEEFKNLVRSYHVEAEWCNNRHVPPFEEYIRNGKISSGTMLVLALAFTGMEKVAGIKEYEWLRTNPEIVEAAKLIACLLNDISGHQDEQKRGDCASSVECYMKEYKASKDQAIEVIRKMSACAAKGINNVCITSTSIPKHVLKIFANIVRACDVVYDRGDGDAFTNPSQLKDHVTSIFIEKIPI</sequence>
<dbReference type="GO" id="GO:0120251">
    <property type="term" value="P:hydrocarbon biosynthetic process"/>
    <property type="evidence" value="ECO:0007669"/>
    <property type="project" value="UniProtKB-ARBA"/>
</dbReference>
<dbReference type="SFLD" id="SFLDS00005">
    <property type="entry name" value="Isoprenoid_Synthase_Type_I"/>
    <property type="match status" value="1"/>
</dbReference>
<dbReference type="FunFam" id="1.10.600.10:FF:000007">
    <property type="entry name" value="Isoprene synthase, chloroplastic"/>
    <property type="match status" value="1"/>
</dbReference>
<evidence type="ECO:0000256" key="1">
    <source>
        <dbReference type="ARBA" id="ARBA00001946"/>
    </source>
</evidence>
<evidence type="ECO:0000256" key="2">
    <source>
        <dbReference type="ARBA" id="ARBA00022723"/>
    </source>
</evidence>
<dbReference type="GO" id="GO:0000287">
    <property type="term" value="F:magnesium ion binding"/>
    <property type="evidence" value="ECO:0007669"/>
    <property type="project" value="InterPro"/>
</dbReference>
<dbReference type="Pfam" id="PF03936">
    <property type="entry name" value="Terpene_synth_C"/>
    <property type="match status" value="1"/>
</dbReference>
<keyword evidence="8" id="KW-1185">Reference proteome</keyword>
<dbReference type="SUPFAM" id="SSF48239">
    <property type="entry name" value="Terpenoid cyclases/Protein prenyltransferases"/>
    <property type="match status" value="1"/>
</dbReference>
<dbReference type="AlphaFoldDB" id="A0A9Q0F338"/>
<dbReference type="Proteomes" id="UP001141552">
    <property type="component" value="Unassembled WGS sequence"/>
</dbReference>
<dbReference type="PANTHER" id="PTHR31225">
    <property type="entry name" value="OS04G0344100 PROTEIN-RELATED"/>
    <property type="match status" value="1"/>
</dbReference>
<dbReference type="InterPro" id="IPR005630">
    <property type="entry name" value="Terpene_synthase_metal-bd"/>
</dbReference>
<dbReference type="InterPro" id="IPR036965">
    <property type="entry name" value="Terpene_synth_N_sf"/>
</dbReference>
<feature type="domain" description="Terpene synthase metal-binding" evidence="6">
    <location>
        <begin position="254"/>
        <end position="488"/>
    </location>
</feature>
<dbReference type="InterPro" id="IPR050148">
    <property type="entry name" value="Terpene_synthase-like"/>
</dbReference>
<gene>
    <name evidence="7" type="ORF">Tsubulata_050986</name>
</gene>
<evidence type="ECO:0008006" key="9">
    <source>
        <dbReference type="Google" id="ProtNLM"/>
    </source>
</evidence>